<dbReference type="Pfam" id="PF13580">
    <property type="entry name" value="SIS_2"/>
    <property type="match status" value="1"/>
</dbReference>
<accession>A0A8E3S861</accession>
<evidence type="ECO:0000313" key="2">
    <source>
        <dbReference type="Proteomes" id="UP000955338"/>
    </source>
</evidence>
<gene>
    <name evidence="1" type="ORF">CEP48_03005</name>
</gene>
<dbReference type="InterPro" id="IPR001347">
    <property type="entry name" value="SIS_dom"/>
</dbReference>
<organism evidence="1 2">
    <name type="scientific">Mergibacter septicus</name>
    <dbReference type="NCBI Taxonomy" id="221402"/>
    <lineage>
        <taxon>Bacteria</taxon>
        <taxon>Pseudomonadati</taxon>
        <taxon>Pseudomonadota</taxon>
        <taxon>Gammaproteobacteria</taxon>
        <taxon>Pasteurellales</taxon>
        <taxon>Pasteurellaceae</taxon>
        <taxon>Mergibacter</taxon>
    </lineage>
</organism>
<dbReference type="GO" id="GO:1901135">
    <property type="term" value="P:carbohydrate derivative metabolic process"/>
    <property type="evidence" value="ECO:0007669"/>
    <property type="project" value="InterPro"/>
</dbReference>
<dbReference type="EMBL" id="CP022011">
    <property type="protein sequence ID" value="QDJ14448.1"/>
    <property type="molecule type" value="Genomic_DNA"/>
</dbReference>
<dbReference type="InterPro" id="IPR046348">
    <property type="entry name" value="SIS_dom_sf"/>
</dbReference>
<dbReference type="GO" id="GO:0097367">
    <property type="term" value="F:carbohydrate derivative binding"/>
    <property type="evidence" value="ECO:0007669"/>
    <property type="project" value="InterPro"/>
</dbReference>
<dbReference type="Proteomes" id="UP000955338">
    <property type="component" value="Chromosome"/>
</dbReference>
<evidence type="ECO:0000313" key="1">
    <source>
        <dbReference type="EMBL" id="QDJ14448.1"/>
    </source>
</evidence>
<dbReference type="PROSITE" id="PS51464">
    <property type="entry name" value="SIS"/>
    <property type="match status" value="1"/>
</dbReference>
<dbReference type="PANTHER" id="PTHR30390">
    <property type="entry name" value="SEDOHEPTULOSE 7-PHOSPHATE ISOMERASE / DNAA INITIATOR-ASSOCIATING FACTOR FOR REPLICATION INITIATION"/>
    <property type="match status" value="1"/>
</dbReference>
<dbReference type="InterPro" id="IPR050099">
    <property type="entry name" value="SIS_GmhA/DiaA_subfam"/>
</dbReference>
<dbReference type="InterPro" id="IPR035461">
    <property type="entry name" value="GmhA/DiaA"/>
</dbReference>
<dbReference type="AlphaFoldDB" id="A0A8E3S861"/>
<name>A0A8E3S861_9PAST</name>
<proteinExistence type="predicted"/>
<dbReference type="CDD" id="cd05006">
    <property type="entry name" value="SIS_GmhA"/>
    <property type="match status" value="1"/>
</dbReference>
<dbReference type="PANTHER" id="PTHR30390:SF6">
    <property type="entry name" value="DNAA INITIATOR-ASSOCIATING PROTEIN DIAA"/>
    <property type="match status" value="1"/>
</dbReference>
<sequence>MLNKIKSLYQQSIQQQQSDAEQLPVAIQQGVNALTSCLINGNKIIVCGLGRSNSNAQLLVTNLLHRYHCHRPSFPAILLSFDGTVGTTILADNTSEEFFKKQFNACANKGDLLVVLVSKSNTQDVLPLLRIAKNKFIPILAISTTNATQISELLTADDVEISVSAQLEPRVLEQHLFIINTLSELLEQELFPHLRS</sequence>
<protein>
    <submittedName>
        <fullName evidence="1">SIS domain-containing protein</fullName>
    </submittedName>
</protein>
<keyword evidence="2" id="KW-1185">Reference proteome</keyword>
<dbReference type="RefSeq" id="WP_261919469.1">
    <property type="nucleotide sequence ID" value="NZ_CP022010.1"/>
</dbReference>
<dbReference type="SUPFAM" id="SSF53697">
    <property type="entry name" value="SIS domain"/>
    <property type="match status" value="1"/>
</dbReference>
<dbReference type="Gene3D" id="3.40.50.10490">
    <property type="entry name" value="Glucose-6-phosphate isomerase like protein, domain 1"/>
    <property type="match status" value="1"/>
</dbReference>
<reference evidence="1" key="1">
    <citation type="submission" date="2017-06" db="EMBL/GenBank/DDBJ databases">
        <title>Genome sequencing of pathogenic and non-pathogenic strains within Bisgaard taxon 40.</title>
        <authorList>
            <person name="Ladner J.T."/>
            <person name="Lovett S.P."/>
            <person name="Koroleva G."/>
            <person name="Lorch J.M."/>
        </authorList>
    </citation>
    <scope>NUCLEOTIDE SEQUENCE</scope>
    <source>
        <strain evidence="1">27576-1-I1</strain>
    </source>
</reference>